<gene>
    <name evidence="7" type="ORF">CQU01_12500</name>
</gene>
<comment type="caution">
    <text evidence="7">The sequence shown here is derived from an EMBL/GenBank/DDBJ whole genome shotgun (WGS) entry which is preliminary data.</text>
</comment>
<sequence>MFVKHRAFKFLYWVITGIFVFLFVFLLVKLYPFYCAFFSFLWSVFSPFIIAGLIAYFLYPVVKKLHDLNCPRSIAIILIYLTFFGGGSYLIYRFYPAFVLQLRDFNEHLPELIKMYESFIYQIYASTSWLPETVHTKIDHVITGLESNLEAFIDKLIESFTKIFSLVLWLTVIPVLVFYFLKDYQTLKRSLIRLIPKRFLPDCKNLLQAMHNSLGAYIRGQLFVSFIVALVSYLLFRILGLNYPLLLGVIMGLTNIIPYFGPIIGSIPVVLIAITISGKMVIYALIGVLFIQIIEGNFLSPYIVGKSTQLHPVMIIFALLFGGQLGGIIGMIVAVPLLTVIKVMTNYTFNS</sequence>
<evidence type="ECO:0000256" key="6">
    <source>
        <dbReference type="SAM" id="Phobius"/>
    </source>
</evidence>
<keyword evidence="5 6" id="KW-0472">Membrane</keyword>
<comment type="subcellular location">
    <subcellularLocation>
        <location evidence="1">Membrane</location>
        <topology evidence="1">Multi-pass membrane protein</topology>
    </subcellularLocation>
</comment>
<feature type="transmembrane region" description="Helical" evidence="6">
    <location>
        <begin position="40"/>
        <end position="62"/>
    </location>
</feature>
<dbReference type="AlphaFoldDB" id="A0A511V0Z8"/>
<accession>A0A511V0Z8</accession>
<feature type="transmembrane region" description="Helical" evidence="6">
    <location>
        <begin position="256"/>
        <end position="274"/>
    </location>
</feature>
<evidence type="ECO:0000256" key="1">
    <source>
        <dbReference type="ARBA" id="ARBA00004141"/>
    </source>
</evidence>
<evidence type="ECO:0000256" key="4">
    <source>
        <dbReference type="ARBA" id="ARBA00022989"/>
    </source>
</evidence>
<dbReference type="GO" id="GO:0055085">
    <property type="term" value="P:transmembrane transport"/>
    <property type="evidence" value="ECO:0007669"/>
    <property type="project" value="TreeGrafter"/>
</dbReference>
<feature type="transmembrane region" description="Helical" evidence="6">
    <location>
        <begin position="281"/>
        <end position="303"/>
    </location>
</feature>
<dbReference type="PANTHER" id="PTHR21716:SF15">
    <property type="entry name" value="TRANSPORT PROTEIN YRRI-RELATED"/>
    <property type="match status" value="1"/>
</dbReference>
<feature type="transmembrane region" description="Helical" evidence="6">
    <location>
        <begin position="163"/>
        <end position="181"/>
    </location>
</feature>
<dbReference type="EMBL" id="BJXW01000012">
    <property type="protein sequence ID" value="GEN31012.1"/>
    <property type="molecule type" value="Genomic_DNA"/>
</dbReference>
<proteinExistence type="inferred from homology"/>
<evidence type="ECO:0000313" key="8">
    <source>
        <dbReference type="Proteomes" id="UP000321491"/>
    </source>
</evidence>
<feature type="transmembrane region" description="Helical" evidence="6">
    <location>
        <begin position="12"/>
        <end position="34"/>
    </location>
</feature>
<dbReference type="InterPro" id="IPR002549">
    <property type="entry name" value="AI-2E-like"/>
</dbReference>
<evidence type="ECO:0000256" key="3">
    <source>
        <dbReference type="ARBA" id="ARBA00022692"/>
    </source>
</evidence>
<keyword evidence="3 6" id="KW-0812">Transmembrane</keyword>
<feature type="transmembrane region" description="Helical" evidence="6">
    <location>
        <begin position="74"/>
        <end position="95"/>
    </location>
</feature>
<feature type="transmembrane region" description="Helical" evidence="6">
    <location>
        <begin position="315"/>
        <end position="341"/>
    </location>
</feature>
<dbReference type="Proteomes" id="UP000321491">
    <property type="component" value="Unassembled WGS sequence"/>
</dbReference>
<evidence type="ECO:0000256" key="2">
    <source>
        <dbReference type="ARBA" id="ARBA00009773"/>
    </source>
</evidence>
<dbReference type="GO" id="GO:0016020">
    <property type="term" value="C:membrane"/>
    <property type="evidence" value="ECO:0007669"/>
    <property type="project" value="UniProtKB-SubCell"/>
</dbReference>
<name>A0A511V0Z8_9BACI</name>
<keyword evidence="4 6" id="KW-1133">Transmembrane helix</keyword>
<feature type="transmembrane region" description="Helical" evidence="6">
    <location>
        <begin position="216"/>
        <end position="236"/>
    </location>
</feature>
<comment type="similarity">
    <text evidence="2">Belongs to the autoinducer-2 exporter (AI-2E) (TC 2.A.86) family.</text>
</comment>
<protein>
    <submittedName>
        <fullName evidence="7">AI-2E family transporter</fullName>
    </submittedName>
</protein>
<organism evidence="7 8">
    <name type="scientific">Cerasibacillus quisquiliarum</name>
    <dbReference type="NCBI Taxonomy" id="227865"/>
    <lineage>
        <taxon>Bacteria</taxon>
        <taxon>Bacillati</taxon>
        <taxon>Bacillota</taxon>
        <taxon>Bacilli</taxon>
        <taxon>Bacillales</taxon>
        <taxon>Bacillaceae</taxon>
        <taxon>Cerasibacillus</taxon>
    </lineage>
</organism>
<reference evidence="7 8" key="1">
    <citation type="submission" date="2019-07" db="EMBL/GenBank/DDBJ databases">
        <title>Whole genome shotgun sequence of Cerasibacillus quisquiliarum NBRC 102429.</title>
        <authorList>
            <person name="Hosoyama A."/>
            <person name="Uohara A."/>
            <person name="Ohji S."/>
            <person name="Ichikawa N."/>
        </authorList>
    </citation>
    <scope>NUCLEOTIDE SEQUENCE [LARGE SCALE GENOMIC DNA]</scope>
    <source>
        <strain evidence="7 8">NBRC 102429</strain>
    </source>
</reference>
<dbReference type="PANTHER" id="PTHR21716">
    <property type="entry name" value="TRANSMEMBRANE PROTEIN"/>
    <property type="match status" value="1"/>
</dbReference>
<dbReference type="Pfam" id="PF01594">
    <property type="entry name" value="AI-2E_transport"/>
    <property type="match status" value="1"/>
</dbReference>
<evidence type="ECO:0000256" key="5">
    <source>
        <dbReference type="ARBA" id="ARBA00023136"/>
    </source>
</evidence>
<keyword evidence="8" id="KW-1185">Reference proteome</keyword>
<dbReference type="OrthoDB" id="9793390at2"/>
<evidence type="ECO:0000313" key="7">
    <source>
        <dbReference type="EMBL" id="GEN31012.1"/>
    </source>
</evidence>
<dbReference type="RefSeq" id="WP_146936818.1">
    <property type="nucleotide sequence ID" value="NZ_BJXW01000012.1"/>
</dbReference>